<protein>
    <recommendedName>
        <fullName evidence="2">C2H2-type domain-containing protein</fullName>
    </recommendedName>
</protein>
<dbReference type="Proteomes" id="UP001201812">
    <property type="component" value="Unassembled WGS sequence"/>
</dbReference>
<feature type="domain" description="C2H2-type" evidence="2">
    <location>
        <begin position="8"/>
        <end position="29"/>
    </location>
</feature>
<dbReference type="PROSITE" id="PS00028">
    <property type="entry name" value="ZINC_FINGER_C2H2_1"/>
    <property type="match status" value="1"/>
</dbReference>
<gene>
    <name evidence="3" type="ORF">DdX_16820</name>
</gene>
<evidence type="ECO:0000313" key="3">
    <source>
        <dbReference type="EMBL" id="KAI1700252.1"/>
    </source>
</evidence>
<reference evidence="3" key="1">
    <citation type="submission" date="2022-01" db="EMBL/GenBank/DDBJ databases">
        <title>Genome Sequence Resource for Two Populations of Ditylenchus destructor, the Migratory Endoparasitic Phytonematode.</title>
        <authorList>
            <person name="Zhang H."/>
            <person name="Lin R."/>
            <person name="Xie B."/>
        </authorList>
    </citation>
    <scope>NUCLEOTIDE SEQUENCE</scope>
    <source>
        <strain evidence="3">BazhouSP</strain>
    </source>
</reference>
<dbReference type="Gene3D" id="3.30.160.60">
    <property type="entry name" value="Classic Zinc Finger"/>
    <property type="match status" value="1"/>
</dbReference>
<accession>A0AAD4QWC8</accession>
<feature type="region of interest" description="Disordered" evidence="1">
    <location>
        <begin position="209"/>
        <end position="232"/>
    </location>
</feature>
<comment type="caution">
    <text evidence="3">The sequence shown here is derived from an EMBL/GenBank/DDBJ whole genome shotgun (WGS) entry which is preliminary data.</text>
</comment>
<sequence length="411" mass="45889">MSSNPFFCKECQMDFADYLDVKLHISLTHLDCFPYKCLTCKARGIKYETISSELMEEHTSAVHQGTDEPDVRFSTTEENKLRFAIENCRRPSVEQVTPNDSKNILRRVFISLGGTLADIENIGDENMSTSTETKHEKFDSRIPPVFSIEPIAVDETHQNVADPVDSDNTLALNARMSTKEQSADDVSTVPIGLRLETALSSYVPIDVEANEDNEALDEEEGTRPTPSKRQRFAEKDTKKFIQLAAKAKALMAYEQLNPRQHARTSESGANQFYAVVMEKCGIKKVVAIKRAKKAGNRYHRLIECVGYQSKTQLRRCATCGEDPAGMDFPVSAVNLLIQWSIYKPKGAPKQKQVKSTVQGTTQDVDVIFDVVRENIIDGQFLYDATKLTGMRESLLVGLLVSGVWSPAGCTE</sequence>
<keyword evidence="4" id="KW-1185">Reference proteome</keyword>
<dbReference type="SMART" id="SM00355">
    <property type="entry name" value="ZnF_C2H2"/>
    <property type="match status" value="2"/>
</dbReference>
<organism evidence="3 4">
    <name type="scientific">Ditylenchus destructor</name>
    <dbReference type="NCBI Taxonomy" id="166010"/>
    <lineage>
        <taxon>Eukaryota</taxon>
        <taxon>Metazoa</taxon>
        <taxon>Ecdysozoa</taxon>
        <taxon>Nematoda</taxon>
        <taxon>Chromadorea</taxon>
        <taxon>Rhabditida</taxon>
        <taxon>Tylenchina</taxon>
        <taxon>Tylenchomorpha</taxon>
        <taxon>Sphaerularioidea</taxon>
        <taxon>Anguinidae</taxon>
        <taxon>Anguininae</taxon>
        <taxon>Ditylenchus</taxon>
    </lineage>
</organism>
<evidence type="ECO:0000313" key="4">
    <source>
        <dbReference type="Proteomes" id="UP001201812"/>
    </source>
</evidence>
<dbReference type="InterPro" id="IPR013087">
    <property type="entry name" value="Znf_C2H2_type"/>
</dbReference>
<evidence type="ECO:0000259" key="2">
    <source>
        <dbReference type="PROSITE" id="PS00028"/>
    </source>
</evidence>
<proteinExistence type="predicted"/>
<dbReference type="AlphaFoldDB" id="A0AAD4QWC8"/>
<evidence type="ECO:0000256" key="1">
    <source>
        <dbReference type="SAM" id="MobiDB-lite"/>
    </source>
</evidence>
<feature type="compositionally biased region" description="Acidic residues" evidence="1">
    <location>
        <begin position="209"/>
        <end position="220"/>
    </location>
</feature>
<name>A0AAD4QWC8_9BILA</name>
<dbReference type="EMBL" id="JAKKPZ010000151">
    <property type="protein sequence ID" value="KAI1700252.1"/>
    <property type="molecule type" value="Genomic_DNA"/>
</dbReference>